<evidence type="ECO:0000313" key="2">
    <source>
        <dbReference type="Proteomes" id="UP000199515"/>
    </source>
</evidence>
<accession>A0A1H3DTK7</accession>
<proteinExistence type="predicted"/>
<dbReference type="STRING" id="589385.SAMN05421504_103516"/>
<reference evidence="1 2" key="1">
    <citation type="submission" date="2016-10" db="EMBL/GenBank/DDBJ databases">
        <authorList>
            <person name="de Groot N.N."/>
        </authorList>
    </citation>
    <scope>NUCLEOTIDE SEQUENCE [LARGE SCALE GENOMIC DNA]</scope>
    <source>
        <strain evidence="1 2">CPCC 202699</strain>
    </source>
</reference>
<dbReference type="InterPro" id="IPR021607">
    <property type="entry name" value="DUF3224"/>
</dbReference>
<evidence type="ECO:0008006" key="3">
    <source>
        <dbReference type="Google" id="ProtNLM"/>
    </source>
</evidence>
<name>A0A1H3DTK7_9PSEU</name>
<evidence type="ECO:0000313" key="1">
    <source>
        <dbReference type="EMBL" id="SDX69650.1"/>
    </source>
</evidence>
<dbReference type="SUPFAM" id="SSF159238">
    <property type="entry name" value="SO1590-like"/>
    <property type="match status" value="1"/>
</dbReference>
<dbReference type="EMBL" id="FNON01000003">
    <property type="protein sequence ID" value="SDX69650.1"/>
    <property type="molecule type" value="Genomic_DNA"/>
</dbReference>
<dbReference type="Proteomes" id="UP000199515">
    <property type="component" value="Unassembled WGS sequence"/>
</dbReference>
<protein>
    <recommendedName>
        <fullName evidence="3">DUF3224 domain-containing protein</fullName>
    </recommendedName>
</protein>
<organism evidence="1 2">
    <name type="scientific">Amycolatopsis xylanica</name>
    <dbReference type="NCBI Taxonomy" id="589385"/>
    <lineage>
        <taxon>Bacteria</taxon>
        <taxon>Bacillati</taxon>
        <taxon>Actinomycetota</taxon>
        <taxon>Actinomycetes</taxon>
        <taxon>Pseudonocardiales</taxon>
        <taxon>Pseudonocardiaceae</taxon>
        <taxon>Amycolatopsis</taxon>
    </lineage>
</organism>
<dbReference type="InterPro" id="IPR023159">
    <property type="entry name" value="SO1590-like_sf"/>
</dbReference>
<dbReference type="Pfam" id="PF11528">
    <property type="entry name" value="DUF3224"/>
    <property type="match status" value="1"/>
</dbReference>
<keyword evidence="2" id="KW-1185">Reference proteome</keyword>
<sequence length="137" mass="14454">MEGRYAEGTIEIVTYDDHELGPQDPGGTRLLYTITEYHYTGEMNGNGHHAYLQRISPSGTGPFLVMARIVGSLGGKQGSFMTEGSGTRGPRGPIDVDWHIVPGTGTGELAGATGSGKVTTTGDGVVRYTLTYHVPGL</sequence>
<dbReference type="AlphaFoldDB" id="A0A1H3DTK7"/>
<gene>
    <name evidence="1" type="ORF">SAMN05421504_103516</name>
</gene>
<dbReference type="Gene3D" id="2.40.350.10">
    <property type="entry name" value="SO1590-like"/>
    <property type="match status" value="1"/>
</dbReference>
<dbReference type="RefSeq" id="WP_176968642.1">
    <property type="nucleotide sequence ID" value="NZ_FNON01000003.1"/>
</dbReference>